<name>A0A6G1K6S6_9PLEO</name>
<organism evidence="2 3">
    <name type="scientific">Pleomassaria siparia CBS 279.74</name>
    <dbReference type="NCBI Taxonomy" id="1314801"/>
    <lineage>
        <taxon>Eukaryota</taxon>
        <taxon>Fungi</taxon>
        <taxon>Dikarya</taxon>
        <taxon>Ascomycota</taxon>
        <taxon>Pezizomycotina</taxon>
        <taxon>Dothideomycetes</taxon>
        <taxon>Pleosporomycetidae</taxon>
        <taxon>Pleosporales</taxon>
        <taxon>Pleomassariaceae</taxon>
        <taxon>Pleomassaria</taxon>
    </lineage>
</organism>
<dbReference type="Proteomes" id="UP000799428">
    <property type="component" value="Unassembled WGS sequence"/>
</dbReference>
<proteinExistence type="predicted"/>
<protein>
    <submittedName>
        <fullName evidence="2">Uncharacterized protein</fullName>
    </submittedName>
</protein>
<accession>A0A6G1K6S6</accession>
<feature type="region of interest" description="Disordered" evidence="1">
    <location>
        <begin position="171"/>
        <end position="193"/>
    </location>
</feature>
<dbReference type="EMBL" id="MU005772">
    <property type="protein sequence ID" value="KAF2708524.1"/>
    <property type="molecule type" value="Genomic_DNA"/>
</dbReference>
<reference evidence="2" key="1">
    <citation type="journal article" date="2020" name="Stud. Mycol.">
        <title>101 Dothideomycetes genomes: a test case for predicting lifestyles and emergence of pathogens.</title>
        <authorList>
            <person name="Haridas S."/>
            <person name="Albert R."/>
            <person name="Binder M."/>
            <person name="Bloem J."/>
            <person name="Labutti K."/>
            <person name="Salamov A."/>
            <person name="Andreopoulos B."/>
            <person name="Baker S."/>
            <person name="Barry K."/>
            <person name="Bills G."/>
            <person name="Bluhm B."/>
            <person name="Cannon C."/>
            <person name="Castanera R."/>
            <person name="Culley D."/>
            <person name="Daum C."/>
            <person name="Ezra D."/>
            <person name="Gonzalez J."/>
            <person name="Henrissat B."/>
            <person name="Kuo A."/>
            <person name="Liang C."/>
            <person name="Lipzen A."/>
            <person name="Lutzoni F."/>
            <person name="Magnuson J."/>
            <person name="Mondo S."/>
            <person name="Nolan M."/>
            <person name="Ohm R."/>
            <person name="Pangilinan J."/>
            <person name="Park H.-J."/>
            <person name="Ramirez L."/>
            <person name="Alfaro M."/>
            <person name="Sun H."/>
            <person name="Tritt A."/>
            <person name="Yoshinaga Y."/>
            <person name="Zwiers L.-H."/>
            <person name="Turgeon B."/>
            <person name="Goodwin S."/>
            <person name="Spatafora J."/>
            <person name="Crous P."/>
            <person name="Grigoriev I."/>
        </authorList>
    </citation>
    <scope>NUCLEOTIDE SEQUENCE</scope>
    <source>
        <strain evidence="2">CBS 279.74</strain>
    </source>
</reference>
<evidence type="ECO:0000256" key="1">
    <source>
        <dbReference type="SAM" id="MobiDB-lite"/>
    </source>
</evidence>
<gene>
    <name evidence="2" type="ORF">K504DRAFT_310457</name>
</gene>
<evidence type="ECO:0000313" key="3">
    <source>
        <dbReference type="Proteomes" id="UP000799428"/>
    </source>
</evidence>
<dbReference type="AlphaFoldDB" id="A0A6G1K6S6"/>
<evidence type="ECO:0000313" key="2">
    <source>
        <dbReference type="EMBL" id="KAF2708524.1"/>
    </source>
</evidence>
<feature type="compositionally biased region" description="Polar residues" evidence="1">
    <location>
        <begin position="182"/>
        <end position="193"/>
    </location>
</feature>
<keyword evidence="3" id="KW-1185">Reference proteome</keyword>
<sequence length="193" mass="21342">MLRCPCTNLHCRPSSDLKRIYEGLVLYLGIDPDTPSTDCYGSEVGIEEAVKGRRWLKRPLDRESHDTCQQNQHHNSSQCHFCIRIAQGKTFSNSEFQTPMAKSQIRVSLHKGKKAERSSACSWSNCIISFSPRSSYRLRIFPIHTNELTTTALAASNALLTRSLRLGLGGGGEGGGDGNEGVDSTYSCSELSW</sequence>